<accession>A0ABS7ZWE5</accession>
<evidence type="ECO:0000313" key="1">
    <source>
        <dbReference type="EMBL" id="MCA6066052.1"/>
    </source>
</evidence>
<comment type="caution">
    <text evidence="1">The sequence shown here is derived from an EMBL/GenBank/DDBJ whole genome shotgun (WGS) entry which is preliminary data.</text>
</comment>
<evidence type="ECO:0000313" key="2">
    <source>
        <dbReference type="Proteomes" id="UP000618240"/>
    </source>
</evidence>
<organism evidence="1 2">
    <name type="scientific">Chryseobacterium tagetis</name>
    <dbReference type="NCBI Taxonomy" id="2801334"/>
    <lineage>
        <taxon>Bacteria</taxon>
        <taxon>Pseudomonadati</taxon>
        <taxon>Bacteroidota</taxon>
        <taxon>Flavobacteriia</taxon>
        <taxon>Flavobacteriales</taxon>
        <taxon>Weeksellaceae</taxon>
        <taxon>Chryseobacterium group</taxon>
        <taxon>Chryseobacterium</taxon>
    </lineage>
</organism>
<dbReference type="Proteomes" id="UP000618240">
    <property type="component" value="Unassembled WGS sequence"/>
</dbReference>
<reference evidence="1 2" key="1">
    <citation type="submission" date="2021-09" db="EMBL/GenBank/DDBJ databases">
        <title>Genome sequencing and assembly of Chryseobacterium sp. RG1.</title>
        <authorList>
            <person name="Chhetri G."/>
        </authorList>
    </citation>
    <scope>NUCLEOTIDE SEQUENCE [LARGE SCALE GENOMIC DNA]</scope>
    <source>
        <strain evidence="1 2">RG1</strain>
    </source>
</reference>
<sequence length="166" mass="19513">MMTKKYPLQFTLTLILFLLTFCISCKSEKIYLTGNYEARDIQNENFSLDFNKKIMTQTYINYIAINTFKLKRIDNNGFIAVTSSKVFENKKIEKPAKNKLNFTIVDKGNILLELHSIHRDSLKYRIIYSKNLENTISKGILIKKHKKPYLQPNKNVKNKNLFSIHN</sequence>
<name>A0ABS7ZWE5_9FLAO</name>
<gene>
    <name evidence="1" type="ORF">JI747_002610</name>
</gene>
<dbReference type="RefSeq" id="WP_225686074.1">
    <property type="nucleotide sequence ID" value="NZ_JAERSE020000001.1"/>
</dbReference>
<proteinExistence type="predicted"/>
<protein>
    <recommendedName>
        <fullName evidence="3">Lipoprotein</fullName>
    </recommendedName>
</protein>
<evidence type="ECO:0008006" key="3">
    <source>
        <dbReference type="Google" id="ProtNLM"/>
    </source>
</evidence>
<dbReference type="EMBL" id="JAERSE020000001">
    <property type="protein sequence ID" value="MCA6066052.1"/>
    <property type="molecule type" value="Genomic_DNA"/>
</dbReference>
<keyword evidence="2" id="KW-1185">Reference proteome</keyword>